<dbReference type="InterPro" id="IPR001375">
    <property type="entry name" value="Peptidase_S9_cat"/>
</dbReference>
<dbReference type="NCBIfam" id="NF033523">
    <property type="entry name" value="lasso_peptidase"/>
    <property type="match status" value="1"/>
</dbReference>
<evidence type="ECO:0000313" key="3">
    <source>
        <dbReference type="Proteomes" id="UP000219374"/>
    </source>
</evidence>
<keyword evidence="3" id="KW-1185">Reference proteome</keyword>
<accession>A0A286DBQ8</accession>
<sequence length="716" mass="78600">MDVRVPAASGSRTGYPGVVAVALLCASLLSFAAEAQPVRISPKRLLEVADIVGPVVSPDGRHVAFRVEQASIEHNRYDTFWYIQDVDGSAPPRRIADGGTPLRDYSTGLSIPAIPIWAHDGHAIFYRALFDGKAEVWRAAADGSGAAPMTSDPADIRDFELGRGGAVLRYSVGATREEIIAAEQAEYDSGVHIDDTVFVGAGLFRSSQLQGRAATQRFMGPWFEPGPLLGKRGSRWKELDLETLEVRDVGSSEAPGQAPSTLGLPEHLTPWKWAQNPDDERIALLTRVGDAAGRFSKPDVELAIAPSARAGQVVTCQDPLCAGRNITALQWRPGHDEVLFTVTDRREGRAQSIYRWDVKRGVVDFVVRSRGLLGGDSTQQRFQDVPCGVSADALVCVTAEADRPPRLEAIDIETGRRTPLFEPNAVLASDIAATVPAELFRWQDEHGEEFSGWLFAAPGAERAPLFVTYYSCEGFLRGGVGDEWPLMTLAGHGISALCINANPGYLDVVRYYDQGLSAVKGAVDALAAHGRIDPSRVGMGGLSYGSEVTMWTLMRSGLLSAASITSPSLTPNWYLFNSLREGFRTGVKSNWQLGPLDETPERWRMMSPVFNLDSIRAPILFQMPEQEYLLAVEYALPLVRMKRADMYVFPDEPHIKFKPKHKLAAYERNVDWFRFWLQGYEGPDAAKAPLYARWNLMKRGHYTADAGSRRGADGPP</sequence>
<evidence type="ECO:0000313" key="2">
    <source>
        <dbReference type="EMBL" id="SOD56048.1"/>
    </source>
</evidence>
<dbReference type="EMBL" id="OCND01000008">
    <property type="protein sequence ID" value="SOD56048.1"/>
    <property type="molecule type" value="Genomic_DNA"/>
</dbReference>
<dbReference type="GO" id="GO:0004177">
    <property type="term" value="F:aminopeptidase activity"/>
    <property type="evidence" value="ECO:0007669"/>
    <property type="project" value="UniProtKB-KW"/>
</dbReference>
<dbReference type="SUPFAM" id="SSF53474">
    <property type="entry name" value="alpha/beta-Hydrolases"/>
    <property type="match status" value="1"/>
</dbReference>
<dbReference type="Gene3D" id="2.120.10.30">
    <property type="entry name" value="TolB, C-terminal domain"/>
    <property type="match status" value="1"/>
</dbReference>
<dbReference type="InterPro" id="IPR053536">
    <property type="entry name" value="Lasso_peptide_isopeptidase"/>
</dbReference>
<keyword evidence="2" id="KW-0031">Aminopeptidase</keyword>
<dbReference type="GO" id="GO:0006508">
    <property type="term" value="P:proteolysis"/>
    <property type="evidence" value="ECO:0007669"/>
    <property type="project" value="InterPro"/>
</dbReference>
<reference evidence="2 3" key="1">
    <citation type="submission" date="2017-09" db="EMBL/GenBank/DDBJ databases">
        <authorList>
            <person name="Ehlers B."/>
            <person name="Leendertz F.H."/>
        </authorList>
    </citation>
    <scope>NUCLEOTIDE SEQUENCE [LARGE SCALE GENOMIC DNA]</scope>
    <source>
        <strain evidence="2 3">CGMCC 1.10978</strain>
    </source>
</reference>
<dbReference type="Proteomes" id="UP000219374">
    <property type="component" value="Unassembled WGS sequence"/>
</dbReference>
<keyword evidence="2" id="KW-0378">Hydrolase</keyword>
<dbReference type="GO" id="GO:0008236">
    <property type="term" value="F:serine-type peptidase activity"/>
    <property type="evidence" value="ECO:0007669"/>
    <property type="project" value="InterPro"/>
</dbReference>
<dbReference type="Gene3D" id="3.40.50.1820">
    <property type="entry name" value="alpha/beta hydrolase"/>
    <property type="match status" value="1"/>
</dbReference>
<organism evidence="2 3">
    <name type="scientific">Pseudoxanthomonas wuyuanensis</name>
    <dbReference type="NCBI Taxonomy" id="1073196"/>
    <lineage>
        <taxon>Bacteria</taxon>
        <taxon>Pseudomonadati</taxon>
        <taxon>Pseudomonadota</taxon>
        <taxon>Gammaproteobacteria</taxon>
        <taxon>Lysobacterales</taxon>
        <taxon>Lysobacteraceae</taxon>
        <taxon>Pseudoxanthomonas</taxon>
    </lineage>
</organism>
<dbReference type="InterPro" id="IPR029058">
    <property type="entry name" value="AB_hydrolase_fold"/>
</dbReference>
<dbReference type="Pfam" id="PF00326">
    <property type="entry name" value="Peptidase_S9"/>
    <property type="match status" value="1"/>
</dbReference>
<dbReference type="SUPFAM" id="SSF82171">
    <property type="entry name" value="DPP6 N-terminal domain-like"/>
    <property type="match status" value="1"/>
</dbReference>
<protein>
    <submittedName>
        <fullName evidence="2">Dipeptidyl aminopeptidase/acylaminoacyl peptidase</fullName>
    </submittedName>
</protein>
<dbReference type="InterPro" id="IPR011042">
    <property type="entry name" value="6-blade_b-propeller_TolB-like"/>
</dbReference>
<feature type="domain" description="Peptidase S9 prolyl oligopeptidase catalytic" evidence="1">
    <location>
        <begin position="521"/>
        <end position="678"/>
    </location>
</feature>
<gene>
    <name evidence="2" type="ORF">SAMN06296416_108149</name>
</gene>
<keyword evidence="2" id="KW-0645">Protease</keyword>
<name>A0A286DBQ8_9GAMM</name>
<proteinExistence type="predicted"/>
<dbReference type="AlphaFoldDB" id="A0A286DBQ8"/>
<evidence type="ECO:0000259" key="1">
    <source>
        <dbReference type="Pfam" id="PF00326"/>
    </source>
</evidence>
<dbReference type="RefSeq" id="WP_097122946.1">
    <property type="nucleotide sequence ID" value="NZ_PDWU01000005.1"/>
</dbReference>